<keyword evidence="4 7" id="KW-0812">Transmembrane</keyword>
<evidence type="ECO:0000256" key="5">
    <source>
        <dbReference type="ARBA" id="ARBA00022989"/>
    </source>
</evidence>
<feature type="domain" description="Na+/H+ antiporter MnhB subunit-related protein" evidence="8">
    <location>
        <begin position="192"/>
        <end position="299"/>
    </location>
</feature>
<feature type="transmembrane region" description="Helical" evidence="7">
    <location>
        <begin position="143"/>
        <end position="167"/>
    </location>
</feature>
<comment type="similarity">
    <text evidence="2">Belongs to the CPA3 antiporters (TC 2.A.63) subunit B family.</text>
</comment>
<keyword evidence="3" id="KW-1003">Cell membrane</keyword>
<evidence type="ECO:0000259" key="8">
    <source>
        <dbReference type="Pfam" id="PF04039"/>
    </source>
</evidence>
<evidence type="ECO:0000256" key="2">
    <source>
        <dbReference type="ARBA" id="ARBA00009425"/>
    </source>
</evidence>
<proteinExistence type="inferred from homology"/>
<dbReference type="Proteomes" id="UP001144323">
    <property type="component" value="Unassembled WGS sequence"/>
</dbReference>
<evidence type="ECO:0000259" key="9">
    <source>
        <dbReference type="Pfam" id="PF13244"/>
    </source>
</evidence>
<keyword evidence="6 7" id="KW-0472">Membrane</keyword>
<dbReference type="Pfam" id="PF13244">
    <property type="entry name" value="MbhD"/>
    <property type="match status" value="1"/>
</dbReference>
<feature type="transmembrane region" description="Helical" evidence="7">
    <location>
        <begin position="29"/>
        <end position="47"/>
    </location>
</feature>
<dbReference type="AlphaFoldDB" id="A0A9W6LTW9"/>
<dbReference type="PANTHER" id="PTHR33932:SF4">
    <property type="entry name" value="NA(+)_H(+) ANTIPORTER SUBUNIT B"/>
    <property type="match status" value="1"/>
</dbReference>
<dbReference type="InterPro" id="IPR050622">
    <property type="entry name" value="CPA3_antiporter_subunitB"/>
</dbReference>
<evidence type="ECO:0000256" key="3">
    <source>
        <dbReference type="ARBA" id="ARBA00022475"/>
    </source>
</evidence>
<protein>
    <submittedName>
        <fullName evidence="10">Sodium:proton antiporter</fullName>
    </submittedName>
</protein>
<evidence type="ECO:0000256" key="6">
    <source>
        <dbReference type="ARBA" id="ARBA00023136"/>
    </source>
</evidence>
<feature type="transmembrane region" description="Helical" evidence="7">
    <location>
        <begin position="188"/>
        <end position="212"/>
    </location>
</feature>
<name>A0A9W6LTW9_9HYPH</name>
<feature type="transmembrane region" description="Helical" evidence="7">
    <location>
        <begin position="283"/>
        <end position="305"/>
    </location>
</feature>
<comment type="caution">
    <text evidence="10">The sequence shown here is derived from an EMBL/GenBank/DDBJ whole genome shotgun (WGS) entry which is preliminary data.</text>
</comment>
<evidence type="ECO:0000313" key="10">
    <source>
        <dbReference type="EMBL" id="GLI95063.1"/>
    </source>
</evidence>
<dbReference type="Pfam" id="PF04039">
    <property type="entry name" value="MnhB"/>
    <property type="match status" value="1"/>
</dbReference>
<comment type="subcellular location">
    <subcellularLocation>
        <location evidence="1">Cell membrane</location>
        <topology evidence="1">Multi-pass membrane protein</topology>
    </subcellularLocation>
</comment>
<reference evidence="10" key="1">
    <citation type="journal article" date="2023" name="Int. J. Syst. Evol. Microbiol.">
        <title>Methylocystis iwaonis sp. nov., a type II methane-oxidizing bacterium from surface soil of a rice paddy field in Japan, and emended description of the genus Methylocystis (ex Whittenbury et al. 1970) Bowman et al. 1993.</title>
        <authorList>
            <person name="Kaise H."/>
            <person name="Sawadogo J.B."/>
            <person name="Alam M.S."/>
            <person name="Ueno C."/>
            <person name="Dianou D."/>
            <person name="Shinjo R."/>
            <person name="Asakawa S."/>
        </authorList>
    </citation>
    <scope>NUCLEOTIDE SEQUENCE</scope>
    <source>
        <strain evidence="10">LMG27198</strain>
    </source>
</reference>
<dbReference type="InterPro" id="IPR007182">
    <property type="entry name" value="MnhB"/>
</dbReference>
<evidence type="ECO:0000256" key="1">
    <source>
        <dbReference type="ARBA" id="ARBA00004651"/>
    </source>
</evidence>
<feature type="transmembrane region" description="Helical" evidence="7">
    <location>
        <begin position="90"/>
        <end position="114"/>
    </location>
</feature>
<evidence type="ECO:0000256" key="7">
    <source>
        <dbReference type="SAM" id="Phobius"/>
    </source>
</evidence>
<sequence length="314" mass="31675">MTLAAILDASFAALTLLVATYAIFARGLFAAVVAFISYGLLLALVWVRLSAVDVALTEAAIGSGVTGALLIGAAARIGDADGARAGQPKAMTKIIAALLCVAVTAGIAAAVLSLPTPAPTLAPRAVRELPATGLGNPVTGVLLAYRAIDTLLESVVLVFALIGIWSFSRDGAWGGAPRSPDAGTSDSALTFLGQLLPPIAIIVGVHLVWTGADAPGGAFQGGTVLAAAWILVMIAGLRQPPRIDGGWLRFALVVGPALFLAIGLIGYGIAGAFLAYPEGFAKPLILLIEAALTLSIAVALGLLALGAPARRHQP</sequence>
<feature type="transmembrane region" description="Helical" evidence="7">
    <location>
        <begin position="59"/>
        <end position="78"/>
    </location>
</feature>
<dbReference type="RefSeq" id="WP_281805407.1">
    <property type="nucleotide sequence ID" value="NZ_BSEC01000001.1"/>
</dbReference>
<feature type="domain" description="MrpA C-terminal/MbhD" evidence="9">
    <location>
        <begin position="14"/>
        <end position="77"/>
    </location>
</feature>
<feature type="transmembrane region" description="Helical" evidence="7">
    <location>
        <begin position="218"/>
        <end position="238"/>
    </location>
</feature>
<keyword evidence="11" id="KW-1185">Reference proteome</keyword>
<dbReference type="InterPro" id="IPR025383">
    <property type="entry name" value="MrpA_C/MbhD"/>
</dbReference>
<keyword evidence="5 7" id="KW-1133">Transmembrane helix</keyword>
<dbReference type="GO" id="GO:0005886">
    <property type="term" value="C:plasma membrane"/>
    <property type="evidence" value="ECO:0007669"/>
    <property type="project" value="UniProtKB-SubCell"/>
</dbReference>
<dbReference type="PANTHER" id="PTHR33932">
    <property type="entry name" value="NA(+)/H(+) ANTIPORTER SUBUNIT B"/>
    <property type="match status" value="1"/>
</dbReference>
<feature type="transmembrane region" description="Helical" evidence="7">
    <location>
        <begin position="6"/>
        <end position="24"/>
    </location>
</feature>
<dbReference type="EMBL" id="BSEC01000001">
    <property type="protein sequence ID" value="GLI95063.1"/>
    <property type="molecule type" value="Genomic_DNA"/>
</dbReference>
<feature type="transmembrane region" description="Helical" evidence="7">
    <location>
        <begin position="250"/>
        <end position="277"/>
    </location>
</feature>
<accession>A0A9W6LTW9</accession>
<evidence type="ECO:0000313" key="11">
    <source>
        <dbReference type="Proteomes" id="UP001144323"/>
    </source>
</evidence>
<evidence type="ECO:0000256" key="4">
    <source>
        <dbReference type="ARBA" id="ARBA00022692"/>
    </source>
</evidence>
<organism evidence="10 11">
    <name type="scientific">Methylocystis echinoides</name>
    <dbReference type="NCBI Taxonomy" id="29468"/>
    <lineage>
        <taxon>Bacteria</taxon>
        <taxon>Pseudomonadati</taxon>
        <taxon>Pseudomonadota</taxon>
        <taxon>Alphaproteobacteria</taxon>
        <taxon>Hyphomicrobiales</taxon>
        <taxon>Methylocystaceae</taxon>
        <taxon>Methylocystis</taxon>
    </lineage>
</organism>
<gene>
    <name evidence="10" type="ORF">LMG27198_40550</name>
</gene>